<feature type="domain" description="Major facilitator superfamily (MFS) profile" evidence="8">
    <location>
        <begin position="1"/>
        <end position="381"/>
    </location>
</feature>
<evidence type="ECO:0000256" key="6">
    <source>
        <dbReference type="ARBA" id="ARBA00023136"/>
    </source>
</evidence>
<dbReference type="Gene3D" id="1.20.1720.10">
    <property type="entry name" value="Multidrug resistance protein D"/>
    <property type="match status" value="1"/>
</dbReference>
<reference evidence="10" key="1">
    <citation type="journal article" date="2019" name="Int. J. Syst. Evol. Microbiol.">
        <title>The Global Catalogue of Microorganisms (GCM) 10K type strain sequencing project: providing services to taxonomists for standard genome sequencing and annotation.</title>
        <authorList>
            <consortium name="The Broad Institute Genomics Platform"/>
            <consortium name="The Broad Institute Genome Sequencing Center for Infectious Disease"/>
            <person name="Wu L."/>
            <person name="Ma J."/>
        </authorList>
    </citation>
    <scope>NUCLEOTIDE SEQUENCE [LARGE SCALE GENOMIC DNA]</scope>
    <source>
        <strain evidence="10">JCM 18303</strain>
    </source>
</reference>
<dbReference type="InterPro" id="IPR011701">
    <property type="entry name" value="MFS"/>
</dbReference>
<accession>A0ABP9Q8P9</accession>
<dbReference type="PANTHER" id="PTHR43124:SF3">
    <property type="entry name" value="CHLORAMPHENICOL EFFLUX PUMP RV0191"/>
    <property type="match status" value="1"/>
</dbReference>
<comment type="subcellular location">
    <subcellularLocation>
        <location evidence="1">Cell membrane</location>
        <topology evidence="1">Multi-pass membrane protein</topology>
    </subcellularLocation>
</comment>
<evidence type="ECO:0000313" key="9">
    <source>
        <dbReference type="EMBL" id="GAA5158292.1"/>
    </source>
</evidence>
<evidence type="ECO:0000256" key="7">
    <source>
        <dbReference type="SAM" id="Phobius"/>
    </source>
</evidence>
<organism evidence="9 10">
    <name type="scientific">Pseudonocardia eucalypti</name>
    <dbReference type="NCBI Taxonomy" id="648755"/>
    <lineage>
        <taxon>Bacteria</taxon>
        <taxon>Bacillati</taxon>
        <taxon>Actinomycetota</taxon>
        <taxon>Actinomycetes</taxon>
        <taxon>Pseudonocardiales</taxon>
        <taxon>Pseudonocardiaceae</taxon>
        <taxon>Pseudonocardia</taxon>
    </lineage>
</organism>
<feature type="transmembrane region" description="Helical" evidence="7">
    <location>
        <begin position="270"/>
        <end position="287"/>
    </location>
</feature>
<feature type="transmembrane region" description="Helical" evidence="7">
    <location>
        <begin position="63"/>
        <end position="83"/>
    </location>
</feature>
<dbReference type="Gene3D" id="1.20.1250.20">
    <property type="entry name" value="MFS general substrate transporter like domains"/>
    <property type="match status" value="1"/>
</dbReference>
<dbReference type="PANTHER" id="PTHR43124">
    <property type="entry name" value="PURINE EFFLUX PUMP PBUE"/>
    <property type="match status" value="1"/>
</dbReference>
<proteinExistence type="inferred from homology"/>
<evidence type="ECO:0000256" key="1">
    <source>
        <dbReference type="ARBA" id="ARBA00004651"/>
    </source>
</evidence>
<evidence type="ECO:0000313" key="10">
    <source>
        <dbReference type="Proteomes" id="UP001428817"/>
    </source>
</evidence>
<name>A0ABP9Q8P9_9PSEU</name>
<keyword evidence="6 7" id="KW-0472">Membrane</keyword>
<dbReference type="Proteomes" id="UP001428817">
    <property type="component" value="Unassembled WGS sequence"/>
</dbReference>
<dbReference type="PROSITE" id="PS00216">
    <property type="entry name" value="SUGAR_TRANSPORT_1"/>
    <property type="match status" value="1"/>
</dbReference>
<feature type="transmembrane region" description="Helical" evidence="7">
    <location>
        <begin position="328"/>
        <end position="350"/>
    </location>
</feature>
<comment type="caution">
    <text evidence="9">The sequence shown here is derived from an EMBL/GenBank/DDBJ whole genome shotgun (WGS) entry which is preliminary data.</text>
</comment>
<gene>
    <name evidence="9" type="ORF">GCM10023321_37860</name>
</gene>
<dbReference type="CDD" id="cd17325">
    <property type="entry name" value="MFS_MdtG_SLC18_like"/>
    <property type="match status" value="1"/>
</dbReference>
<feature type="transmembrane region" description="Helical" evidence="7">
    <location>
        <begin position="29"/>
        <end position="51"/>
    </location>
</feature>
<evidence type="ECO:0000259" key="8">
    <source>
        <dbReference type="PROSITE" id="PS50850"/>
    </source>
</evidence>
<feature type="transmembrane region" description="Helical" evidence="7">
    <location>
        <begin position="238"/>
        <end position="258"/>
    </location>
</feature>
<dbReference type="EMBL" id="BAABJP010000015">
    <property type="protein sequence ID" value="GAA5158292.1"/>
    <property type="molecule type" value="Genomic_DNA"/>
</dbReference>
<feature type="transmembrane region" description="Helical" evidence="7">
    <location>
        <begin position="204"/>
        <end position="226"/>
    </location>
</feature>
<dbReference type="PRINTS" id="PR01035">
    <property type="entry name" value="TCRTETA"/>
</dbReference>
<evidence type="ECO:0000256" key="3">
    <source>
        <dbReference type="ARBA" id="ARBA00022475"/>
    </source>
</evidence>
<dbReference type="InterPro" id="IPR050189">
    <property type="entry name" value="MFS_Efflux_Transporters"/>
</dbReference>
<protein>
    <submittedName>
        <fullName evidence="9">MFS transporter</fullName>
    </submittedName>
</protein>
<dbReference type="InterPro" id="IPR036259">
    <property type="entry name" value="MFS_trans_sf"/>
</dbReference>
<evidence type="ECO:0000256" key="4">
    <source>
        <dbReference type="ARBA" id="ARBA00022692"/>
    </source>
</evidence>
<dbReference type="Pfam" id="PF07690">
    <property type="entry name" value="MFS_1"/>
    <property type="match status" value="1"/>
</dbReference>
<feature type="transmembrane region" description="Helical" evidence="7">
    <location>
        <begin position="153"/>
        <end position="172"/>
    </location>
</feature>
<sequence length="385" mass="39191">MLVGAAFLVAVGFGLVAPALPTFARSFDVGVTAASAVISAFAVFRLAFAPVSGRLVNRCGERTVFLLGLGVVALSTAACAFAQSYWQLLVFRAVGGIGSTMFSVSAVSLLMRLAPPDGRARASGVWSVGFLLGSITGPLFGSGLVAISLRAPFLAYAASLTVTVLVSGLLLYRSELAGRAPEEPGEGEAPSGVRVALRHPAYRAALVSSFANGWAVFGVRISLIPLFVVEALRQPPGWAGIALTFFAGGNAVTMPLAGRWADRVGRKPPLLTGLLATGVATGALGFVDSLPVFVAVSLLGGLGSGLITPAMVASVADLIGPRGRGGPVLAAFQMVSDLGGIIGPLVAGMLVESSGYEVAFLAAGAVLLLGFAVWLRAPETLSRSH</sequence>
<keyword evidence="4 7" id="KW-0812">Transmembrane</keyword>
<keyword evidence="10" id="KW-1185">Reference proteome</keyword>
<comment type="similarity">
    <text evidence="2">Belongs to the major facilitator superfamily. TCR/Tet family.</text>
</comment>
<feature type="transmembrane region" description="Helical" evidence="7">
    <location>
        <begin position="293"/>
        <end position="316"/>
    </location>
</feature>
<keyword evidence="5 7" id="KW-1133">Transmembrane helix</keyword>
<dbReference type="SUPFAM" id="SSF103473">
    <property type="entry name" value="MFS general substrate transporter"/>
    <property type="match status" value="1"/>
</dbReference>
<evidence type="ECO:0000256" key="2">
    <source>
        <dbReference type="ARBA" id="ARBA00007520"/>
    </source>
</evidence>
<dbReference type="InterPro" id="IPR001958">
    <property type="entry name" value="Tet-R_TetA/multi-R_MdtG-like"/>
</dbReference>
<dbReference type="InterPro" id="IPR005829">
    <property type="entry name" value="Sugar_transporter_CS"/>
</dbReference>
<evidence type="ECO:0000256" key="5">
    <source>
        <dbReference type="ARBA" id="ARBA00022989"/>
    </source>
</evidence>
<dbReference type="RefSeq" id="WP_345702924.1">
    <property type="nucleotide sequence ID" value="NZ_BAABJP010000015.1"/>
</dbReference>
<keyword evidence="3" id="KW-1003">Cell membrane</keyword>
<dbReference type="PROSITE" id="PS50850">
    <property type="entry name" value="MFS"/>
    <property type="match status" value="1"/>
</dbReference>
<feature type="transmembrane region" description="Helical" evidence="7">
    <location>
        <begin position="356"/>
        <end position="375"/>
    </location>
</feature>
<feature type="transmembrane region" description="Helical" evidence="7">
    <location>
        <begin position="89"/>
        <end position="113"/>
    </location>
</feature>
<feature type="transmembrane region" description="Helical" evidence="7">
    <location>
        <begin position="125"/>
        <end position="147"/>
    </location>
</feature>
<dbReference type="InterPro" id="IPR020846">
    <property type="entry name" value="MFS_dom"/>
</dbReference>